<dbReference type="Proteomes" id="UP000663864">
    <property type="component" value="Unassembled WGS sequence"/>
</dbReference>
<dbReference type="EMBL" id="CAJNOT010001368">
    <property type="protein sequence ID" value="CAF1188898.1"/>
    <property type="molecule type" value="Genomic_DNA"/>
</dbReference>
<dbReference type="Pfam" id="PF14559">
    <property type="entry name" value="TPR_19"/>
    <property type="match status" value="1"/>
</dbReference>
<sequence length="104" mass="11564">MSSDPSNNTEAEKLYIEALELDPSNETVLTMFAIFKCNQNQFEEAASLYERAIHCTRGEEKLLQYAALLYAIRAQGRAIKRLNLNLPGGFPQAGPLPNWMGGMA</sequence>
<proteinExistence type="predicted"/>
<evidence type="ECO:0000313" key="3">
    <source>
        <dbReference type="Proteomes" id="UP000663836"/>
    </source>
</evidence>
<name>A0A819EYY0_9BILA</name>
<dbReference type="AlphaFoldDB" id="A0A819EYY0"/>
<protein>
    <recommendedName>
        <fullName evidence="4">Tetratricopeptide repeat protein</fullName>
    </recommendedName>
</protein>
<comment type="caution">
    <text evidence="2">The sequence shown here is derived from an EMBL/GenBank/DDBJ whole genome shotgun (WGS) entry which is preliminary data.</text>
</comment>
<evidence type="ECO:0008006" key="4">
    <source>
        <dbReference type="Google" id="ProtNLM"/>
    </source>
</evidence>
<evidence type="ECO:0000313" key="1">
    <source>
        <dbReference type="EMBL" id="CAF1188898.1"/>
    </source>
</evidence>
<gene>
    <name evidence="2" type="ORF">JBS370_LOCUS18576</name>
    <name evidence="1" type="ORF">ZHD862_LOCUS22188</name>
</gene>
<organism evidence="2 3">
    <name type="scientific">Rotaria sordida</name>
    <dbReference type="NCBI Taxonomy" id="392033"/>
    <lineage>
        <taxon>Eukaryota</taxon>
        <taxon>Metazoa</taxon>
        <taxon>Spiralia</taxon>
        <taxon>Gnathifera</taxon>
        <taxon>Rotifera</taxon>
        <taxon>Eurotatoria</taxon>
        <taxon>Bdelloidea</taxon>
        <taxon>Philodinida</taxon>
        <taxon>Philodinidae</taxon>
        <taxon>Rotaria</taxon>
    </lineage>
</organism>
<dbReference type="SUPFAM" id="SSF48452">
    <property type="entry name" value="TPR-like"/>
    <property type="match status" value="1"/>
</dbReference>
<dbReference type="Proteomes" id="UP000663836">
    <property type="component" value="Unassembled WGS sequence"/>
</dbReference>
<evidence type="ECO:0000313" key="2">
    <source>
        <dbReference type="EMBL" id="CAF3857195.1"/>
    </source>
</evidence>
<dbReference type="Gene3D" id="1.25.40.10">
    <property type="entry name" value="Tetratricopeptide repeat domain"/>
    <property type="match status" value="1"/>
</dbReference>
<accession>A0A819EYY0</accession>
<reference evidence="2" key="1">
    <citation type="submission" date="2021-02" db="EMBL/GenBank/DDBJ databases">
        <authorList>
            <person name="Nowell W R."/>
        </authorList>
    </citation>
    <scope>NUCLEOTIDE SEQUENCE</scope>
</reference>
<dbReference type="InterPro" id="IPR011990">
    <property type="entry name" value="TPR-like_helical_dom_sf"/>
</dbReference>
<dbReference type="EMBL" id="CAJOBD010002119">
    <property type="protein sequence ID" value="CAF3857195.1"/>
    <property type="molecule type" value="Genomic_DNA"/>
</dbReference>